<keyword evidence="1" id="KW-0472">Membrane</keyword>
<dbReference type="GO" id="GO:0004190">
    <property type="term" value="F:aspartic-type endopeptidase activity"/>
    <property type="evidence" value="ECO:0007669"/>
    <property type="project" value="InterPro"/>
</dbReference>
<dbReference type="AlphaFoldDB" id="A0A2N7L861"/>
<feature type="domain" description="Prepilin type IV endopeptidase peptidase" evidence="2">
    <location>
        <begin position="2"/>
        <end position="91"/>
    </location>
</feature>
<reference evidence="4" key="1">
    <citation type="submission" date="2016-07" db="EMBL/GenBank/DDBJ databases">
        <title>Nontailed viruses are major unrecognized killers of bacteria in the ocean.</title>
        <authorList>
            <person name="Kauffman K."/>
            <person name="Hussain F."/>
            <person name="Yang J."/>
            <person name="Arevalo P."/>
            <person name="Brown J."/>
            <person name="Cutler M."/>
            <person name="Kelly L."/>
            <person name="Polz M.F."/>
        </authorList>
    </citation>
    <scope>NUCLEOTIDE SEQUENCE [LARGE SCALE GENOMIC DNA]</scope>
    <source>
        <strain evidence="4">10N.261.45.A10</strain>
    </source>
</reference>
<dbReference type="InterPro" id="IPR000045">
    <property type="entry name" value="Prepilin_IV_endopep_pep"/>
</dbReference>
<evidence type="ECO:0000313" key="4">
    <source>
        <dbReference type="Proteomes" id="UP000235387"/>
    </source>
</evidence>
<feature type="transmembrane region" description="Helical" evidence="1">
    <location>
        <begin position="34"/>
        <end position="55"/>
    </location>
</feature>
<dbReference type="Gene3D" id="1.20.120.1220">
    <property type="match status" value="1"/>
</dbReference>
<feature type="transmembrane region" description="Helical" evidence="1">
    <location>
        <begin position="75"/>
        <end position="95"/>
    </location>
</feature>
<feature type="transmembrane region" description="Helical" evidence="1">
    <location>
        <begin position="9"/>
        <end position="28"/>
    </location>
</feature>
<sequence>MATDITKRTISNSLCLFVLMTCIALALFDSSLQIHMYQFTSVVVIGLGLFAMGVLGAGDTKLLAAYSLIIDEEYFLFTLFIITVLGALIALFILAMQLASKNKYRRGVPYGVPIVVASLFSIYLSKLN</sequence>
<dbReference type="Pfam" id="PF01478">
    <property type="entry name" value="Peptidase_A24"/>
    <property type="match status" value="1"/>
</dbReference>
<feature type="transmembrane region" description="Helical" evidence="1">
    <location>
        <begin position="107"/>
        <end position="125"/>
    </location>
</feature>
<evidence type="ECO:0000259" key="2">
    <source>
        <dbReference type="Pfam" id="PF01478"/>
    </source>
</evidence>
<evidence type="ECO:0000313" key="3">
    <source>
        <dbReference type="EMBL" id="PMN90284.1"/>
    </source>
</evidence>
<dbReference type="GO" id="GO:0016020">
    <property type="term" value="C:membrane"/>
    <property type="evidence" value="ECO:0007669"/>
    <property type="project" value="InterPro"/>
</dbReference>
<comment type="caution">
    <text evidence="3">The sequence shown here is derived from an EMBL/GenBank/DDBJ whole genome shotgun (WGS) entry which is preliminary data.</text>
</comment>
<evidence type="ECO:0000256" key="1">
    <source>
        <dbReference type="SAM" id="Phobius"/>
    </source>
</evidence>
<keyword evidence="1" id="KW-0812">Transmembrane</keyword>
<keyword evidence="1" id="KW-1133">Transmembrane helix</keyword>
<protein>
    <recommendedName>
        <fullName evidence="2">Prepilin type IV endopeptidase peptidase domain-containing protein</fullName>
    </recommendedName>
</protein>
<accession>A0A2N7L861</accession>
<dbReference type="EMBL" id="MDAL01000034">
    <property type="protein sequence ID" value="PMN90284.1"/>
    <property type="molecule type" value="Genomic_DNA"/>
</dbReference>
<organism evidence="3 4">
    <name type="scientific">Enterovibrio norvegicus</name>
    <dbReference type="NCBI Taxonomy" id="188144"/>
    <lineage>
        <taxon>Bacteria</taxon>
        <taxon>Pseudomonadati</taxon>
        <taxon>Pseudomonadota</taxon>
        <taxon>Gammaproteobacteria</taxon>
        <taxon>Vibrionales</taxon>
        <taxon>Vibrionaceae</taxon>
        <taxon>Enterovibrio</taxon>
    </lineage>
</organism>
<gene>
    <name evidence="3" type="ORF">BCT23_20885</name>
</gene>
<proteinExistence type="predicted"/>
<name>A0A2N7L861_9GAMM</name>
<dbReference type="Proteomes" id="UP000235387">
    <property type="component" value="Unassembled WGS sequence"/>
</dbReference>